<dbReference type="Proteomes" id="UP000279384">
    <property type="component" value="Unassembled WGS sequence"/>
</dbReference>
<evidence type="ECO:0000259" key="9">
    <source>
        <dbReference type="PROSITE" id="PS50928"/>
    </source>
</evidence>
<organism evidence="10 11">
    <name type="scientific">Vogesella indigofera</name>
    <name type="common">Pseudomonas indigofera</name>
    <dbReference type="NCBI Taxonomy" id="45465"/>
    <lineage>
        <taxon>Bacteria</taxon>
        <taxon>Pseudomonadati</taxon>
        <taxon>Pseudomonadota</taxon>
        <taxon>Betaproteobacteria</taxon>
        <taxon>Neisseriales</taxon>
        <taxon>Chromobacteriaceae</taxon>
        <taxon>Vogesella</taxon>
    </lineage>
</organism>
<comment type="caution">
    <text evidence="10">The sequence shown here is derived from an EMBL/GenBank/DDBJ whole genome shotgun (WGS) entry which is preliminary data.</text>
</comment>
<keyword evidence="6 8" id="KW-1133">Transmembrane helix</keyword>
<dbReference type="InterPro" id="IPR035906">
    <property type="entry name" value="MetI-like_sf"/>
</dbReference>
<dbReference type="AlphaFoldDB" id="A0A495BA36"/>
<dbReference type="PROSITE" id="PS50928">
    <property type="entry name" value="ABC_TM1"/>
    <property type="match status" value="1"/>
</dbReference>
<sequence>MTALEVISANLDYLLLGSWPAGPLGGMALSVVIGLTAALLASLLGLAGGIVLTLGPPLLRRLVAISAALLCAIPVVMLIFWCYFLLPVLFAVDVPGTLTVIAALALIGGAFLTQAVHAGIAAIAAGQWQAGLSLGFSRWQTLRLIVLPQALRIMVPSFVNQWITLVKDTSLAYIVGVAELTFVASQVNNREQVYPLPVFATVALLYWLWCSGLVWLGARWETRYAGVGRK</sequence>
<evidence type="ECO:0000256" key="7">
    <source>
        <dbReference type="ARBA" id="ARBA00023136"/>
    </source>
</evidence>
<dbReference type="GO" id="GO:0043190">
    <property type="term" value="C:ATP-binding cassette (ABC) transporter complex"/>
    <property type="evidence" value="ECO:0007669"/>
    <property type="project" value="InterPro"/>
</dbReference>
<feature type="transmembrane region" description="Helical" evidence="8">
    <location>
        <begin position="194"/>
        <end position="216"/>
    </location>
</feature>
<evidence type="ECO:0000256" key="6">
    <source>
        <dbReference type="ARBA" id="ARBA00022989"/>
    </source>
</evidence>
<keyword evidence="3 8" id="KW-0813">Transport</keyword>
<dbReference type="InterPro" id="IPR043429">
    <property type="entry name" value="ArtM/GltK/GlnP/TcyL/YhdX-like"/>
</dbReference>
<dbReference type="PANTHER" id="PTHR30614:SF21">
    <property type="entry name" value="AMINO ACID ABC TRANSPORTER PERMEASE"/>
    <property type="match status" value="1"/>
</dbReference>
<evidence type="ECO:0000256" key="2">
    <source>
        <dbReference type="ARBA" id="ARBA00010072"/>
    </source>
</evidence>
<accession>A0A495BA36</accession>
<evidence type="ECO:0000256" key="8">
    <source>
        <dbReference type="RuleBase" id="RU363032"/>
    </source>
</evidence>
<dbReference type="SUPFAM" id="SSF161098">
    <property type="entry name" value="MetI-like"/>
    <property type="match status" value="1"/>
</dbReference>
<evidence type="ECO:0000256" key="3">
    <source>
        <dbReference type="ARBA" id="ARBA00022448"/>
    </source>
</evidence>
<dbReference type="GO" id="GO:0022857">
    <property type="term" value="F:transmembrane transporter activity"/>
    <property type="evidence" value="ECO:0007669"/>
    <property type="project" value="InterPro"/>
</dbReference>
<proteinExistence type="inferred from homology"/>
<reference evidence="10 11" key="1">
    <citation type="submission" date="2018-10" db="EMBL/GenBank/DDBJ databases">
        <title>Genomic Encyclopedia of Type Strains, Phase IV (KMG-IV): sequencing the most valuable type-strain genomes for metagenomic binning, comparative biology and taxonomic classification.</title>
        <authorList>
            <person name="Goeker M."/>
        </authorList>
    </citation>
    <scope>NUCLEOTIDE SEQUENCE [LARGE SCALE GENOMIC DNA]</scope>
    <source>
        <strain evidence="10 11">DSM 3303</strain>
    </source>
</reference>
<dbReference type="InterPro" id="IPR000515">
    <property type="entry name" value="MetI-like"/>
</dbReference>
<dbReference type="EMBL" id="RBID01000015">
    <property type="protein sequence ID" value="RKQ57799.1"/>
    <property type="molecule type" value="Genomic_DNA"/>
</dbReference>
<dbReference type="NCBIfam" id="TIGR01726">
    <property type="entry name" value="HEQRo_perm_3TM"/>
    <property type="match status" value="1"/>
</dbReference>
<feature type="domain" description="ABC transmembrane type-1" evidence="9">
    <location>
        <begin position="27"/>
        <end position="217"/>
    </location>
</feature>
<dbReference type="CDD" id="cd06261">
    <property type="entry name" value="TM_PBP2"/>
    <property type="match status" value="1"/>
</dbReference>
<dbReference type="Pfam" id="PF00528">
    <property type="entry name" value="BPD_transp_1"/>
    <property type="match status" value="1"/>
</dbReference>
<gene>
    <name evidence="10" type="ORF">C8E02_2098</name>
</gene>
<dbReference type="PANTHER" id="PTHR30614">
    <property type="entry name" value="MEMBRANE COMPONENT OF AMINO ACID ABC TRANSPORTER"/>
    <property type="match status" value="1"/>
</dbReference>
<keyword evidence="4" id="KW-1003">Cell membrane</keyword>
<evidence type="ECO:0000256" key="5">
    <source>
        <dbReference type="ARBA" id="ARBA00022692"/>
    </source>
</evidence>
<dbReference type="RefSeq" id="WP_120810700.1">
    <property type="nucleotide sequence ID" value="NZ_RBID01000015.1"/>
</dbReference>
<evidence type="ECO:0000313" key="10">
    <source>
        <dbReference type="EMBL" id="RKQ57799.1"/>
    </source>
</evidence>
<dbReference type="GO" id="GO:0006865">
    <property type="term" value="P:amino acid transport"/>
    <property type="evidence" value="ECO:0007669"/>
    <property type="project" value="TreeGrafter"/>
</dbReference>
<comment type="similarity">
    <text evidence="2">Belongs to the binding-protein-dependent transport system permease family. HisMQ subfamily.</text>
</comment>
<feature type="transmembrane region" description="Helical" evidence="8">
    <location>
        <begin position="62"/>
        <end position="86"/>
    </location>
</feature>
<evidence type="ECO:0000256" key="4">
    <source>
        <dbReference type="ARBA" id="ARBA00022475"/>
    </source>
</evidence>
<keyword evidence="7 8" id="KW-0472">Membrane</keyword>
<evidence type="ECO:0000256" key="1">
    <source>
        <dbReference type="ARBA" id="ARBA00004429"/>
    </source>
</evidence>
<keyword evidence="5 8" id="KW-0812">Transmembrane</keyword>
<dbReference type="InterPro" id="IPR010065">
    <property type="entry name" value="AA_ABC_transptr_permease_3TM"/>
</dbReference>
<protein>
    <submittedName>
        <fullName evidence="10">Amino acid ABC transporter membrane protein 2 (PAAT family)</fullName>
    </submittedName>
</protein>
<feature type="transmembrane region" description="Helical" evidence="8">
    <location>
        <begin position="98"/>
        <end position="123"/>
    </location>
</feature>
<feature type="transmembrane region" description="Helical" evidence="8">
    <location>
        <begin position="27"/>
        <end position="55"/>
    </location>
</feature>
<name>A0A495BA36_VOGIN</name>
<evidence type="ECO:0000313" key="11">
    <source>
        <dbReference type="Proteomes" id="UP000279384"/>
    </source>
</evidence>
<comment type="subcellular location">
    <subcellularLocation>
        <location evidence="1">Cell inner membrane</location>
        <topology evidence="1">Multi-pass membrane protein</topology>
    </subcellularLocation>
    <subcellularLocation>
        <location evidence="8">Cell membrane</location>
        <topology evidence="8">Multi-pass membrane protein</topology>
    </subcellularLocation>
</comment>
<dbReference type="Gene3D" id="1.10.3720.10">
    <property type="entry name" value="MetI-like"/>
    <property type="match status" value="1"/>
</dbReference>